<dbReference type="Proteomes" id="UP001634747">
    <property type="component" value="Unassembled WGS sequence"/>
</dbReference>
<sequence length="263" mass="28984">MPCTADAQSDWIKDFQARSTRYTAQQPRWPGPVFASTPQLVQVLREDFAHQESGGTHLWNIGVGKGLQFVPLPRTEFTFAIPSHLRRVDEEPDGFGDFNCAVKYRLLGAPEKRGNYILSAQLGAAVPTGNDANNSADAAVIPQLMGGKGWGRFDQSAAVLATVPVHHAGRNGHVFTAHTASQFHASKYVWPAIETTATHWIGGRRDGQTQFLMGPTLIVGRLPYTRHEKDRRRGISLGFGYQVAVTHTHAVNHIAQTSLRIHF</sequence>
<evidence type="ECO:0000313" key="1">
    <source>
        <dbReference type="EMBL" id="MFN2977512.1"/>
    </source>
</evidence>
<comment type="caution">
    <text evidence="1">The sequence shown here is derived from an EMBL/GenBank/DDBJ whole genome shotgun (WGS) entry which is preliminary data.</text>
</comment>
<reference evidence="1 2" key="1">
    <citation type="submission" date="2024-12" db="EMBL/GenBank/DDBJ databases">
        <authorList>
            <person name="Lee Y."/>
        </authorList>
    </citation>
    <scope>NUCLEOTIDE SEQUENCE [LARGE SCALE GENOMIC DNA]</scope>
    <source>
        <strain evidence="1 2">03SUJ4</strain>
    </source>
</reference>
<gene>
    <name evidence="1" type="ORF">ACK2TP_17200</name>
</gene>
<organism evidence="1 2">
    <name type="scientific">Terriglobus aquaticus</name>
    <dbReference type="NCBI Taxonomy" id="940139"/>
    <lineage>
        <taxon>Bacteria</taxon>
        <taxon>Pseudomonadati</taxon>
        <taxon>Acidobacteriota</taxon>
        <taxon>Terriglobia</taxon>
        <taxon>Terriglobales</taxon>
        <taxon>Acidobacteriaceae</taxon>
        <taxon>Terriglobus</taxon>
    </lineage>
</organism>
<keyword evidence="2" id="KW-1185">Reference proteome</keyword>
<proteinExistence type="predicted"/>
<evidence type="ECO:0000313" key="2">
    <source>
        <dbReference type="Proteomes" id="UP001634747"/>
    </source>
</evidence>
<dbReference type="RefSeq" id="WP_344687110.1">
    <property type="nucleotide sequence ID" value="NZ_BAABBH010000001.1"/>
</dbReference>
<accession>A0ABW9KR11</accession>
<evidence type="ECO:0008006" key="3">
    <source>
        <dbReference type="Google" id="ProtNLM"/>
    </source>
</evidence>
<dbReference type="EMBL" id="JBJYXY010000001">
    <property type="protein sequence ID" value="MFN2977512.1"/>
    <property type="molecule type" value="Genomic_DNA"/>
</dbReference>
<protein>
    <recommendedName>
        <fullName evidence="3">MetA-pathway of phenol degradation</fullName>
    </recommendedName>
</protein>
<name>A0ABW9KR11_9BACT</name>